<keyword evidence="2" id="KW-0808">Transferase</keyword>
<protein>
    <submittedName>
        <fullName evidence="2">Ribosomal RNA large subunit methyltransferase I</fullName>
    </submittedName>
</protein>
<proteinExistence type="predicted"/>
<organism evidence="2">
    <name type="scientific">Tanacetum cinerariifolium</name>
    <name type="common">Dalmatian daisy</name>
    <name type="synonym">Chrysanthemum cinerariifolium</name>
    <dbReference type="NCBI Taxonomy" id="118510"/>
    <lineage>
        <taxon>Eukaryota</taxon>
        <taxon>Viridiplantae</taxon>
        <taxon>Streptophyta</taxon>
        <taxon>Embryophyta</taxon>
        <taxon>Tracheophyta</taxon>
        <taxon>Spermatophyta</taxon>
        <taxon>Magnoliopsida</taxon>
        <taxon>eudicotyledons</taxon>
        <taxon>Gunneridae</taxon>
        <taxon>Pentapetalae</taxon>
        <taxon>asterids</taxon>
        <taxon>campanulids</taxon>
        <taxon>Asterales</taxon>
        <taxon>Asteraceae</taxon>
        <taxon>Asteroideae</taxon>
        <taxon>Anthemideae</taxon>
        <taxon>Anthemidinae</taxon>
        <taxon>Tanacetum</taxon>
    </lineage>
</organism>
<dbReference type="InterPro" id="IPR041698">
    <property type="entry name" value="Methyltransf_25"/>
</dbReference>
<name>A0A699JWN9_TANCI</name>
<dbReference type="SUPFAM" id="SSF53335">
    <property type="entry name" value="S-adenosyl-L-methionine-dependent methyltransferases"/>
    <property type="match status" value="1"/>
</dbReference>
<sequence length="120" mass="13191">MCCYTGGFALNAARVHALEVTGVDSSSPAMELANQNIALNNLDPGRISFLKQDATAFMKSTASRNEARDIVILDPPKLAPRRKELKLPGHVVNKTRRVSDDLLMFRSYDVKWPVLTCSSG</sequence>
<dbReference type="GO" id="GO:0008168">
    <property type="term" value="F:methyltransferase activity"/>
    <property type="evidence" value="ECO:0007669"/>
    <property type="project" value="UniProtKB-KW"/>
</dbReference>
<dbReference type="PANTHER" id="PTHR42873:SF1">
    <property type="entry name" value="S-ADENOSYLMETHIONINE-DEPENDENT METHYLTRANSFERASE DOMAIN-CONTAINING PROTEIN"/>
    <property type="match status" value="1"/>
</dbReference>
<comment type="caution">
    <text evidence="2">The sequence shown here is derived from an EMBL/GenBank/DDBJ whole genome shotgun (WGS) entry which is preliminary data.</text>
</comment>
<evidence type="ECO:0000259" key="1">
    <source>
        <dbReference type="Pfam" id="PF13649"/>
    </source>
</evidence>
<dbReference type="Pfam" id="PF13649">
    <property type="entry name" value="Methyltransf_25"/>
    <property type="match status" value="1"/>
</dbReference>
<dbReference type="InterPro" id="IPR029063">
    <property type="entry name" value="SAM-dependent_MTases_sf"/>
</dbReference>
<keyword evidence="2" id="KW-0489">Methyltransferase</keyword>
<dbReference type="Gene3D" id="3.40.50.150">
    <property type="entry name" value="Vaccinia Virus protein VP39"/>
    <property type="match status" value="1"/>
</dbReference>
<reference evidence="2" key="1">
    <citation type="journal article" date="2019" name="Sci. Rep.">
        <title>Draft genome of Tanacetum cinerariifolium, the natural source of mosquito coil.</title>
        <authorList>
            <person name="Yamashiro T."/>
            <person name="Shiraishi A."/>
            <person name="Satake H."/>
            <person name="Nakayama K."/>
        </authorList>
    </citation>
    <scope>NUCLEOTIDE SEQUENCE</scope>
</reference>
<gene>
    <name evidence="2" type="ORF">Tci_630843</name>
</gene>
<dbReference type="GO" id="GO:0032259">
    <property type="term" value="P:methylation"/>
    <property type="evidence" value="ECO:0007669"/>
    <property type="project" value="UniProtKB-KW"/>
</dbReference>
<dbReference type="EMBL" id="BKCJ010450712">
    <property type="protein sequence ID" value="GFA58871.1"/>
    <property type="molecule type" value="Genomic_DNA"/>
</dbReference>
<dbReference type="AlphaFoldDB" id="A0A699JWN9"/>
<accession>A0A699JWN9</accession>
<dbReference type="PANTHER" id="PTHR42873">
    <property type="entry name" value="RIBOSOMAL RNA LARGE SUBUNIT METHYLTRANSFERASE"/>
    <property type="match status" value="1"/>
</dbReference>
<feature type="domain" description="Methyltransferase" evidence="1">
    <location>
        <begin position="2"/>
        <end position="59"/>
    </location>
</feature>
<dbReference type="CDD" id="cd02440">
    <property type="entry name" value="AdoMet_MTases"/>
    <property type="match status" value="1"/>
</dbReference>
<evidence type="ECO:0000313" key="2">
    <source>
        <dbReference type="EMBL" id="GFA58871.1"/>
    </source>
</evidence>